<dbReference type="PANTHER" id="PTHR43133:SF8">
    <property type="entry name" value="RNA POLYMERASE SIGMA FACTOR HI_1459-RELATED"/>
    <property type="match status" value="1"/>
</dbReference>
<dbReference type="SUPFAM" id="SSF88659">
    <property type="entry name" value="Sigma3 and sigma4 domains of RNA polymerase sigma factors"/>
    <property type="match status" value="1"/>
</dbReference>
<dbReference type="Pfam" id="PF04542">
    <property type="entry name" value="Sigma70_r2"/>
    <property type="match status" value="1"/>
</dbReference>
<dbReference type="InterPro" id="IPR013325">
    <property type="entry name" value="RNA_pol_sigma_r2"/>
</dbReference>
<dbReference type="NCBIfam" id="TIGR02937">
    <property type="entry name" value="sigma70-ECF"/>
    <property type="match status" value="1"/>
</dbReference>
<evidence type="ECO:0000256" key="5">
    <source>
        <dbReference type="ARBA" id="ARBA00023163"/>
    </source>
</evidence>
<dbReference type="PANTHER" id="PTHR43133">
    <property type="entry name" value="RNA POLYMERASE ECF-TYPE SIGMA FACTO"/>
    <property type="match status" value="1"/>
</dbReference>
<keyword evidence="3" id="KW-0731">Sigma factor</keyword>
<name>A0A1C4BN33_9BACI</name>
<dbReference type="InterPro" id="IPR013249">
    <property type="entry name" value="RNA_pol_sigma70_r4_t2"/>
</dbReference>
<dbReference type="Pfam" id="PF08281">
    <property type="entry name" value="Sigma70_r4_2"/>
    <property type="match status" value="1"/>
</dbReference>
<evidence type="ECO:0000256" key="4">
    <source>
        <dbReference type="ARBA" id="ARBA00023125"/>
    </source>
</evidence>
<keyword evidence="9" id="KW-1185">Reference proteome</keyword>
<evidence type="ECO:0000256" key="1">
    <source>
        <dbReference type="ARBA" id="ARBA00010641"/>
    </source>
</evidence>
<accession>A0A1C4BN33</accession>
<dbReference type="OrthoDB" id="2381154at2"/>
<dbReference type="GO" id="GO:0006352">
    <property type="term" value="P:DNA-templated transcription initiation"/>
    <property type="evidence" value="ECO:0007669"/>
    <property type="project" value="InterPro"/>
</dbReference>
<evidence type="ECO:0000313" key="8">
    <source>
        <dbReference type="EMBL" id="SCC08223.1"/>
    </source>
</evidence>
<dbReference type="Proteomes" id="UP000181997">
    <property type="component" value="Unassembled WGS sequence"/>
</dbReference>
<reference evidence="9" key="1">
    <citation type="submission" date="2016-08" db="EMBL/GenBank/DDBJ databases">
        <authorList>
            <person name="Varghese N."/>
            <person name="Submissions Spin"/>
        </authorList>
    </citation>
    <scope>NUCLEOTIDE SEQUENCE [LARGE SCALE GENOMIC DNA]</scope>
    <source>
        <strain evidence="9">SGD-1123</strain>
    </source>
</reference>
<dbReference type="Gene3D" id="1.10.10.10">
    <property type="entry name" value="Winged helix-like DNA-binding domain superfamily/Winged helix DNA-binding domain"/>
    <property type="match status" value="1"/>
</dbReference>
<sequence length="216" mass="25300">MIFDNIDKTMSRLYRFCLKQTGSPWAAEDLVQETLTKVYSLKKSDPEREFTISFLCKVAKNLFIDELRKKKVVTGFREELYQFEEDFVTSEGLVEELMMKLPIRQAVLITLKDVFNYRSQEIAEMLRISDESVKTALSRSRSRLKKMRDYTPQVQRSPQDHELISELTKAIKHSRPASLFTLCRLLESRHFKIGRDSGTRRMHLCDPDGNILEIVN</sequence>
<dbReference type="InterPro" id="IPR013324">
    <property type="entry name" value="RNA_pol_sigma_r3/r4-like"/>
</dbReference>
<dbReference type="InterPro" id="IPR039425">
    <property type="entry name" value="RNA_pol_sigma-70-like"/>
</dbReference>
<dbReference type="InterPro" id="IPR036388">
    <property type="entry name" value="WH-like_DNA-bd_sf"/>
</dbReference>
<comment type="similarity">
    <text evidence="1">Belongs to the sigma-70 factor family. ECF subfamily.</text>
</comment>
<protein>
    <submittedName>
        <fullName evidence="8">RNA polymerase sigma-70 factor, ECF subfamily</fullName>
    </submittedName>
</protein>
<keyword evidence="2" id="KW-0805">Transcription regulation</keyword>
<evidence type="ECO:0000259" key="7">
    <source>
        <dbReference type="Pfam" id="PF08281"/>
    </source>
</evidence>
<dbReference type="AlphaFoldDB" id="A0A1C4BN33"/>
<dbReference type="InterPro" id="IPR007627">
    <property type="entry name" value="RNA_pol_sigma70_r2"/>
</dbReference>
<organism evidence="8 9">
    <name type="scientific">[Bacillus] enclensis</name>
    <dbReference type="NCBI Taxonomy" id="1402860"/>
    <lineage>
        <taxon>Bacteria</taxon>
        <taxon>Bacillati</taxon>
        <taxon>Bacillota</taxon>
        <taxon>Bacilli</taxon>
        <taxon>Bacillales</taxon>
        <taxon>Bacillaceae</taxon>
        <taxon>Rossellomorea</taxon>
    </lineage>
</organism>
<dbReference type="GO" id="GO:0003677">
    <property type="term" value="F:DNA binding"/>
    <property type="evidence" value="ECO:0007669"/>
    <property type="project" value="UniProtKB-KW"/>
</dbReference>
<evidence type="ECO:0000259" key="6">
    <source>
        <dbReference type="Pfam" id="PF04542"/>
    </source>
</evidence>
<feature type="domain" description="RNA polymerase sigma factor 70 region 4 type 2" evidence="7">
    <location>
        <begin position="93"/>
        <end position="144"/>
    </location>
</feature>
<dbReference type="EMBL" id="FMAU01000002">
    <property type="protein sequence ID" value="SCC08223.1"/>
    <property type="molecule type" value="Genomic_DNA"/>
</dbReference>
<dbReference type="Gene3D" id="1.10.1740.10">
    <property type="match status" value="1"/>
</dbReference>
<proteinExistence type="inferred from homology"/>
<dbReference type="RefSeq" id="WP_074439998.1">
    <property type="nucleotide sequence ID" value="NZ_FMAU01000002.1"/>
</dbReference>
<dbReference type="InterPro" id="IPR014284">
    <property type="entry name" value="RNA_pol_sigma-70_dom"/>
</dbReference>
<feature type="domain" description="RNA polymerase sigma-70 region 2" evidence="6">
    <location>
        <begin position="9"/>
        <end position="71"/>
    </location>
</feature>
<evidence type="ECO:0000313" key="9">
    <source>
        <dbReference type="Proteomes" id="UP000181997"/>
    </source>
</evidence>
<dbReference type="SUPFAM" id="SSF88946">
    <property type="entry name" value="Sigma2 domain of RNA polymerase sigma factors"/>
    <property type="match status" value="1"/>
</dbReference>
<keyword evidence="5" id="KW-0804">Transcription</keyword>
<keyword evidence="4" id="KW-0238">DNA-binding</keyword>
<evidence type="ECO:0000256" key="2">
    <source>
        <dbReference type="ARBA" id="ARBA00023015"/>
    </source>
</evidence>
<dbReference type="GO" id="GO:0016987">
    <property type="term" value="F:sigma factor activity"/>
    <property type="evidence" value="ECO:0007669"/>
    <property type="project" value="UniProtKB-KW"/>
</dbReference>
<evidence type="ECO:0000256" key="3">
    <source>
        <dbReference type="ARBA" id="ARBA00023082"/>
    </source>
</evidence>
<gene>
    <name evidence="8" type="ORF">GA0061094_2354</name>
</gene>